<dbReference type="AlphaFoldDB" id="A0A0E3MG02"/>
<dbReference type="Gene3D" id="3.30.1330.10">
    <property type="entry name" value="PurM-like, N-terminal domain"/>
    <property type="match status" value="1"/>
</dbReference>
<evidence type="ECO:0000313" key="35">
    <source>
        <dbReference type="Proteomes" id="UP000269431"/>
    </source>
</evidence>
<dbReference type="HAMAP" id="MF_00741">
    <property type="entry name" value="AIRS"/>
    <property type="match status" value="1"/>
</dbReference>
<evidence type="ECO:0000313" key="33">
    <source>
        <dbReference type="Proteomes" id="UP000076770"/>
    </source>
</evidence>
<dbReference type="EMBL" id="CP033241">
    <property type="protein sequence ID" value="AZF84102.1"/>
    <property type="molecule type" value="Genomic_DNA"/>
</dbReference>
<evidence type="ECO:0000256" key="15">
    <source>
        <dbReference type="HAMAP-Rule" id="MF_00741"/>
    </source>
</evidence>
<dbReference type="Proteomes" id="UP000267993">
    <property type="component" value="Chromosome"/>
</dbReference>
<evidence type="ECO:0000313" key="38">
    <source>
        <dbReference type="Proteomes" id="UP000275843"/>
    </source>
</evidence>
<dbReference type="EMBL" id="CP011055">
    <property type="protein sequence ID" value="AKA73972.1"/>
    <property type="molecule type" value="Genomic_DNA"/>
</dbReference>
<evidence type="ECO:0000313" key="40">
    <source>
        <dbReference type="Proteomes" id="UP000282269"/>
    </source>
</evidence>
<organism evidence="19 30">
    <name type="scientific">Saccharolobus solfataricus</name>
    <name type="common">Sulfolobus solfataricus</name>
    <dbReference type="NCBI Taxonomy" id="2287"/>
    <lineage>
        <taxon>Archaea</taxon>
        <taxon>Thermoproteota</taxon>
        <taxon>Thermoprotei</taxon>
        <taxon>Sulfolobales</taxon>
        <taxon>Sulfolobaceae</taxon>
        <taxon>Saccharolobus</taxon>
    </lineage>
</organism>
<evidence type="ECO:0000256" key="9">
    <source>
        <dbReference type="ARBA" id="ARBA00022755"/>
    </source>
</evidence>
<evidence type="ECO:0000256" key="14">
    <source>
        <dbReference type="ARBA" id="ARBA00049057"/>
    </source>
</evidence>
<dbReference type="InterPro" id="IPR036921">
    <property type="entry name" value="PurM-like_N_sf"/>
</dbReference>
<dbReference type="Proteomes" id="UP000033085">
    <property type="component" value="Chromosome"/>
</dbReference>
<dbReference type="OrthoDB" id="6605at2157"/>
<dbReference type="Pfam" id="PF00586">
    <property type="entry name" value="AIRS"/>
    <property type="match status" value="1"/>
</dbReference>
<dbReference type="Proteomes" id="UP000269431">
    <property type="component" value="Chromosome"/>
</dbReference>
<evidence type="ECO:0000256" key="8">
    <source>
        <dbReference type="ARBA" id="ARBA00022741"/>
    </source>
</evidence>
<reference evidence="34 35" key="4">
    <citation type="journal article" date="2018" name="Proc. Natl. Acad. Sci. U.S.A.">
        <title>Nonmutational mechanism of inheritance in the Archaeon Sulfolobus solfataricus.</title>
        <authorList>
            <person name="Payne S."/>
            <person name="McCarthy S."/>
            <person name="Johnson T."/>
            <person name="North E."/>
            <person name="Blum P."/>
        </authorList>
    </citation>
    <scope>NUCLEOTIDE SEQUENCE [LARGE SCALE GENOMIC DNA]</scope>
    <source>
        <strain evidence="22 34">SARC-H</strain>
        <strain evidence="23 38">SARC-I</strain>
        <strain evidence="25 39">SARC-N</strain>
        <strain evidence="26 40">SARC-O</strain>
        <strain evidence="27 35">SUL120</strain>
        <strain evidence="21 36">SULG</strain>
        <strain evidence="24 37">SULM</strain>
    </source>
</reference>
<protein>
    <recommendedName>
        <fullName evidence="5 15">Phosphoribosylformylglycinamidine cyclo-ligase</fullName>
        <ecNumber evidence="4 15">6.3.3.1</ecNumber>
    </recommendedName>
    <alternativeName>
        <fullName evidence="12 15">AIR synthase</fullName>
    </alternativeName>
    <alternativeName>
        <fullName evidence="13 15">AIRS</fullName>
    </alternativeName>
    <alternativeName>
        <fullName evidence="11 15">Phosphoribosyl-aminoimidazole synthetase</fullName>
    </alternativeName>
</protein>
<evidence type="ECO:0000313" key="37">
    <source>
        <dbReference type="Proteomes" id="UP000273443"/>
    </source>
</evidence>
<proteinExistence type="inferred from homology"/>
<sequence length="323" mass="35400">MVSEEYKKAGVDLEKLRNYHNMISQIISSTYKNTIIGAGHYSGVIKIGSLNIAMHTDGVGTKTFLALQTRIIKPVGIDCVAMNVNDLICVGAKPVALVDYIALERPMDNVVNEIIDGIVQGAKEADVEVIGGETAIMPDVIRGFDLSCTAIGVVDKLKTGAEIRPGDYVLGLESSGIHANGYSLVRKLIEEGKLSLDEYKNELLKPTKIYVKPILEVMNMIKGAAHVTGGAFSKLKRLTSYKIVLNMPDPPQIFKTIEKAGVAHEEMYKVFNMGIGIVLFVSEELMKEVKTKLEGYGTVYELGRVYNGNGITIKTYKNEILRL</sequence>
<evidence type="ECO:0000256" key="4">
    <source>
        <dbReference type="ARBA" id="ARBA00013047"/>
    </source>
</evidence>
<dbReference type="Pfam" id="PF02769">
    <property type="entry name" value="AIRS_C"/>
    <property type="match status" value="1"/>
</dbReference>
<dbReference type="GO" id="GO:0006189">
    <property type="term" value="P:'de novo' IMP biosynthetic process"/>
    <property type="evidence" value="ECO:0007669"/>
    <property type="project" value="UniProtKB-UniRule"/>
</dbReference>
<evidence type="ECO:0000256" key="5">
    <source>
        <dbReference type="ARBA" id="ARBA00020367"/>
    </source>
</evidence>
<evidence type="ECO:0000256" key="12">
    <source>
        <dbReference type="ARBA" id="ARBA00032931"/>
    </source>
</evidence>
<evidence type="ECO:0000313" key="39">
    <source>
        <dbReference type="Proteomes" id="UP000278715"/>
    </source>
</evidence>
<dbReference type="Proteomes" id="UP000273443">
    <property type="component" value="Chromosome"/>
</dbReference>
<evidence type="ECO:0000313" key="30">
    <source>
        <dbReference type="Proteomes" id="UP000033057"/>
    </source>
</evidence>
<comment type="catalytic activity">
    <reaction evidence="14 15">
        <text>2-formamido-N(1)-(5-O-phospho-beta-D-ribosyl)acetamidine + ATP = 5-amino-1-(5-phospho-beta-D-ribosyl)imidazole + ADP + phosphate + H(+)</text>
        <dbReference type="Rhea" id="RHEA:23032"/>
        <dbReference type="ChEBI" id="CHEBI:15378"/>
        <dbReference type="ChEBI" id="CHEBI:30616"/>
        <dbReference type="ChEBI" id="CHEBI:43474"/>
        <dbReference type="ChEBI" id="CHEBI:137981"/>
        <dbReference type="ChEBI" id="CHEBI:147287"/>
        <dbReference type="ChEBI" id="CHEBI:456216"/>
        <dbReference type="EC" id="6.3.3.1"/>
    </reaction>
</comment>
<dbReference type="KEGG" id="ssoa:SULA_1725"/>
<dbReference type="EMBL" id="CP050869">
    <property type="protein sequence ID" value="QPG50912.1"/>
    <property type="molecule type" value="Genomic_DNA"/>
</dbReference>
<dbReference type="GO" id="GO:0004641">
    <property type="term" value="F:phosphoribosylformylglycinamidine cyclo-ligase activity"/>
    <property type="evidence" value="ECO:0007669"/>
    <property type="project" value="UniProtKB-UniRule"/>
</dbReference>
<dbReference type="EMBL" id="CP033235">
    <property type="protein sequence ID" value="AZF68449.1"/>
    <property type="molecule type" value="Genomic_DNA"/>
</dbReference>
<reference evidence="19" key="5">
    <citation type="submission" date="2018-10" db="EMBL/GenBank/DDBJ databases">
        <authorList>
            <person name="McCarthy S."/>
            <person name="Gradnigo J."/>
            <person name="Johnson T."/>
            <person name="Payne S."/>
            <person name="Lipzen A."/>
            <person name="Schackwitz W."/>
            <person name="Martin J."/>
            <person name="Moriyama E."/>
            <person name="Blum P."/>
        </authorList>
    </citation>
    <scope>NUCLEOTIDE SEQUENCE</scope>
    <source>
        <strain evidence="18">SARC-B</strain>
        <strain evidence="19">SARC-C</strain>
        <strain evidence="20">SULA</strain>
    </source>
</reference>
<evidence type="ECO:0000259" key="16">
    <source>
        <dbReference type="Pfam" id="PF00586"/>
    </source>
</evidence>
<dbReference type="EMBL" id="CP011057">
    <property type="protein sequence ID" value="AKA79363.1"/>
    <property type="molecule type" value="Genomic_DNA"/>
</dbReference>
<evidence type="ECO:0000313" key="34">
    <source>
        <dbReference type="Proteomes" id="UP000267993"/>
    </source>
</evidence>
<accession>A0A0E3MG02</accession>
<evidence type="ECO:0000313" key="32">
    <source>
        <dbReference type="Proteomes" id="UP000033106"/>
    </source>
</evidence>
<reference evidence="30 31" key="1">
    <citation type="journal article" date="2015" name="Genome Announc.">
        <title>Complete Genome Sequence of Sulfolobus solfataricus Strain 98/2 and Evolved Derivatives.</title>
        <authorList>
            <person name="McCarthy S."/>
            <person name="Gradnigo J."/>
            <person name="Johnson T."/>
            <person name="Payne S."/>
            <person name="Lipzen A."/>
            <person name="Martin J."/>
            <person name="Schackwitz W."/>
            <person name="Moriyama E."/>
            <person name="Blum P."/>
        </authorList>
    </citation>
    <scope>NUCLEOTIDE SEQUENCE [LARGE SCALE GENOMIC DNA]</scope>
    <source>
        <strain evidence="30">98/2 SULC</strain>
        <strain evidence="18">SARC-B</strain>
        <strain evidence="19">SARC-C</strain>
        <strain evidence="20 32">SULA</strain>
        <strain evidence="31">SULB</strain>
    </source>
</reference>
<dbReference type="GeneID" id="44129635"/>
<dbReference type="KEGG" id="ssof:SULC_1724"/>
<evidence type="ECO:0000313" key="29">
    <source>
        <dbReference type="EMBL" id="SAI84183.1"/>
    </source>
</evidence>
<dbReference type="InterPro" id="IPR004733">
    <property type="entry name" value="PurM_cligase"/>
</dbReference>
<evidence type="ECO:0000313" key="27">
    <source>
        <dbReference type="EMBL" id="AZF84102.1"/>
    </source>
</evidence>
<dbReference type="PANTHER" id="PTHR10520">
    <property type="entry name" value="TRIFUNCTIONAL PURINE BIOSYNTHETIC PROTEIN ADENOSINE-3-RELATED"/>
    <property type="match status" value="1"/>
</dbReference>
<dbReference type="PATRIC" id="fig|2287.6.peg.1784"/>
<evidence type="ECO:0000256" key="3">
    <source>
        <dbReference type="ARBA" id="ARBA00010280"/>
    </source>
</evidence>
<dbReference type="GO" id="GO:0046084">
    <property type="term" value="P:adenine biosynthetic process"/>
    <property type="evidence" value="ECO:0007669"/>
    <property type="project" value="TreeGrafter"/>
</dbReference>
<dbReference type="KEGG" id="ssol:SULB_1726"/>
<dbReference type="CDD" id="cd02196">
    <property type="entry name" value="PurM"/>
    <property type="match status" value="1"/>
</dbReference>
<dbReference type="GO" id="GO:0004637">
    <property type="term" value="F:phosphoribosylamine-glycine ligase activity"/>
    <property type="evidence" value="ECO:0007669"/>
    <property type="project" value="TreeGrafter"/>
</dbReference>
<evidence type="ECO:0000313" key="41">
    <source>
        <dbReference type="Proteomes" id="UP000594632"/>
    </source>
</evidence>
<dbReference type="EMBL" id="CP033236">
    <property type="protein sequence ID" value="AZF71069.1"/>
    <property type="molecule type" value="Genomic_DNA"/>
</dbReference>
<dbReference type="InterPro" id="IPR016188">
    <property type="entry name" value="PurM-like_N"/>
</dbReference>
<evidence type="ECO:0000313" key="20">
    <source>
        <dbReference type="EMBL" id="AKA79363.1"/>
    </source>
</evidence>
<dbReference type="FunFam" id="3.30.1330.10:FF:000020">
    <property type="entry name" value="Phosphoribosylformylglycinamidine cyclo-ligase"/>
    <property type="match status" value="1"/>
</dbReference>
<dbReference type="InterPro" id="IPR036676">
    <property type="entry name" value="PurM-like_C_sf"/>
</dbReference>
<dbReference type="EMBL" id="CP033239">
    <property type="protein sequence ID" value="AZF78920.1"/>
    <property type="molecule type" value="Genomic_DNA"/>
</dbReference>
<evidence type="ECO:0000256" key="13">
    <source>
        <dbReference type="ARBA" id="ARBA00033093"/>
    </source>
</evidence>
<dbReference type="SUPFAM" id="SSF55326">
    <property type="entry name" value="PurM N-terminal domain-like"/>
    <property type="match status" value="1"/>
</dbReference>
<dbReference type="SMR" id="A0A0E3MG02"/>
<dbReference type="SUPFAM" id="SSF56042">
    <property type="entry name" value="PurM C-terminal domain-like"/>
    <property type="match status" value="1"/>
</dbReference>
<name>A0A0E3MG02_SACSO</name>
<dbReference type="EC" id="6.3.3.1" evidence="4 15"/>
<dbReference type="EMBL" id="LT549890">
    <property type="protein sequence ID" value="SAI84183.1"/>
    <property type="molecule type" value="Genomic_DNA"/>
</dbReference>
<dbReference type="Proteomes" id="UP000275843">
    <property type="component" value="Chromosome"/>
</dbReference>
<dbReference type="Proteomes" id="UP000273194">
    <property type="component" value="Chromosome"/>
</dbReference>
<evidence type="ECO:0000313" key="36">
    <source>
        <dbReference type="Proteomes" id="UP000273194"/>
    </source>
</evidence>
<keyword evidence="8 15" id="KW-0547">Nucleotide-binding</keyword>
<reference evidence="28 41" key="6">
    <citation type="journal article" date="2020" name="Nat. Commun.">
        <title>The structures of two archaeal type IV pili illuminate evolutionary relationships.</title>
        <authorList>
            <person name="Wang F."/>
            <person name="Baquero D.P."/>
            <person name="Su Z."/>
            <person name="Beltran L.C."/>
            <person name="Prangishvili D."/>
            <person name="Krupovic M."/>
            <person name="Egelman E.H."/>
        </authorList>
    </citation>
    <scope>NUCLEOTIDE SEQUENCE [LARGE SCALE GENOMIC DNA]</scope>
    <source>
        <strain evidence="28 41">POZ149</strain>
    </source>
</reference>
<evidence type="ECO:0000313" key="23">
    <source>
        <dbReference type="EMBL" id="AZF73689.1"/>
    </source>
</evidence>
<dbReference type="GO" id="GO:0005524">
    <property type="term" value="F:ATP binding"/>
    <property type="evidence" value="ECO:0007669"/>
    <property type="project" value="UniProtKB-KW"/>
</dbReference>
<dbReference type="Proteomes" id="UP000033106">
    <property type="component" value="Chromosome"/>
</dbReference>
<evidence type="ECO:0000256" key="11">
    <source>
        <dbReference type="ARBA" id="ARBA00031908"/>
    </source>
</evidence>
<keyword evidence="6 15" id="KW-0963">Cytoplasm</keyword>
<dbReference type="PANTHER" id="PTHR10520:SF12">
    <property type="entry name" value="TRIFUNCTIONAL PURINE BIOSYNTHETIC PROTEIN ADENOSINE-3"/>
    <property type="match status" value="1"/>
</dbReference>
<evidence type="ECO:0000256" key="1">
    <source>
        <dbReference type="ARBA" id="ARBA00004496"/>
    </source>
</evidence>
<evidence type="ECO:0000313" key="18">
    <source>
        <dbReference type="EMBL" id="AKA73972.1"/>
    </source>
</evidence>
<reference evidence="33" key="2">
    <citation type="submission" date="2016-04" db="EMBL/GenBank/DDBJ databases">
        <authorList>
            <person name="Shah S.A."/>
            <person name="Garrett R.A."/>
        </authorList>
    </citation>
    <scope>NUCLEOTIDE SEQUENCE [LARGE SCALE GENOMIC DNA]</scope>
    <source>
        <strain evidence="33">ATCC 35091 / DSM 1616 / JCM 8930 / NBRC 15331 / P1</strain>
    </source>
</reference>
<evidence type="ECO:0000313" key="19">
    <source>
        <dbReference type="EMBL" id="AKA76669.1"/>
    </source>
</evidence>
<dbReference type="Proteomes" id="UP000033057">
    <property type="component" value="Chromosome"/>
</dbReference>
<comment type="pathway">
    <text evidence="2 15">Purine metabolism; IMP biosynthesis via de novo pathway; 5-amino-1-(5-phospho-D-ribosyl)imidazole from N(2)-formyl-N(1)-(5-phospho-D-ribosyl)glycinamide: step 2/2.</text>
</comment>
<keyword evidence="9 15" id="KW-0658">Purine biosynthesis</keyword>
<evidence type="ECO:0000256" key="10">
    <source>
        <dbReference type="ARBA" id="ARBA00022840"/>
    </source>
</evidence>
<dbReference type="InterPro" id="IPR010918">
    <property type="entry name" value="PurM-like_C_dom"/>
</dbReference>
<evidence type="ECO:0000313" key="25">
    <source>
        <dbReference type="EMBL" id="AZF78920.1"/>
    </source>
</evidence>
<comment type="similarity">
    <text evidence="3 15">Belongs to the AIR synthase family.</text>
</comment>
<dbReference type="EMBL" id="CP033240">
    <property type="protein sequence ID" value="AZF81525.1"/>
    <property type="molecule type" value="Genomic_DNA"/>
</dbReference>
<dbReference type="EMBL" id="CP033238">
    <property type="protein sequence ID" value="AZF76312.1"/>
    <property type="molecule type" value="Genomic_DNA"/>
</dbReference>
<evidence type="ECO:0000313" key="26">
    <source>
        <dbReference type="EMBL" id="AZF81525.1"/>
    </source>
</evidence>
<evidence type="ECO:0000256" key="2">
    <source>
        <dbReference type="ARBA" id="ARBA00004686"/>
    </source>
</evidence>
<dbReference type="Proteomes" id="UP000278715">
    <property type="component" value="Chromosome"/>
</dbReference>
<keyword evidence="7 15" id="KW-0436">Ligase</keyword>
<feature type="domain" description="PurM-like N-terminal" evidence="16">
    <location>
        <begin position="42"/>
        <end position="154"/>
    </location>
</feature>
<feature type="domain" description="PurM-like C-terminal" evidence="17">
    <location>
        <begin position="164"/>
        <end position="313"/>
    </location>
</feature>
<dbReference type="Gene3D" id="3.90.650.10">
    <property type="entry name" value="PurM-like C-terminal domain"/>
    <property type="match status" value="1"/>
</dbReference>
<keyword evidence="10 15" id="KW-0067">ATP-binding</keyword>
<evidence type="ECO:0000256" key="7">
    <source>
        <dbReference type="ARBA" id="ARBA00022598"/>
    </source>
</evidence>
<comment type="subcellular location">
    <subcellularLocation>
        <location evidence="1 15">Cytoplasm</location>
    </subcellularLocation>
</comment>
<dbReference type="EMBL" id="CP033237">
    <property type="protein sequence ID" value="AZF73689.1"/>
    <property type="molecule type" value="Genomic_DNA"/>
</dbReference>
<reference evidence="29" key="3">
    <citation type="submission" date="2016-04" db="EMBL/GenBank/DDBJ databases">
        <authorList>
            <person name="Evans L.H."/>
            <person name="Alamgir A."/>
            <person name="Owens N."/>
            <person name="Weber N.D."/>
            <person name="Virtaneva K."/>
            <person name="Barbian K."/>
            <person name="Babar A."/>
            <person name="Rosenke K."/>
        </authorList>
    </citation>
    <scope>NUCLEOTIDE SEQUENCE</scope>
    <source>
        <strain evidence="29">P1</strain>
    </source>
</reference>
<dbReference type="RefSeq" id="WP_009991170.1">
    <property type="nucleotide sequence ID" value="NZ_CP011055.2"/>
</dbReference>
<evidence type="ECO:0000313" key="22">
    <source>
        <dbReference type="EMBL" id="AZF71069.1"/>
    </source>
</evidence>
<gene>
    <name evidence="15" type="primary">purM</name>
    <name evidence="28" type="ORF">HFC64_14795</name>
    <name evidence="29" type="ORF">SSOP1_0628</name>
    <name evidence="20" type="ORF">SULA_1725</name>
    <name evidence="18" type="ORF">SULB_1726</name>
    <name evidence="19" type="ORF">SULC_1724</name>
    <name evidence="21" type="ORF">SULG_08650</name>
    <name evidence="22" type="ORF">SULH_08650</name>
    <name evidence="23" type="ORF">SULI_08650</name>
    <name evidence="24" type="ORF">SULM_08640</name>
    <name evidence="25" type="ORF">SULN_08640</name>
    <name evidence="26" type="ORF">SULO_08650</name>
    <name evidence="27" type="ORF">SULZ_08575</name>
</gene>
<evidence type="ECO:0000256" key="6">
    <source>
        <dbReference type="ARBA" id="ARBA00022490"/>
    </source>
</evidence>
<dbReference type="FunFam" id="3.90.650.10:FF:000011">
    <property type="entry name" value="Phosphoribosylformylglycinamidine cyclo-ligase"/>
    <property type="match status" value="1"/>
</dbReference>
<evidence type="ECO:0000313" key="28">
    <source>
        <dbReference type="EMBL" id="QPG50912.1"/>
    </source>
</evidence>
<evidence type="ECO:0000313" key="21">
    <source>
        <dbReference type="EMBL" id="AZF68449.1"/>
    </source>
</evidence>
<dbReference type="Proteomes" id="UP000594632">
    <property type="component" value="Chromosome"/>
</dbReference>
<dbReference type="UniPathway" id="UPA00074">
    <property type="reaction ID" value="UER00129"/>
</dbReference>
<evidence type="ECO:0000259" key="17">
    <source>
        <dbReference type="Pfam" id="PF02769"/>
    </source>
</evidence>
<dbReference type="Proteomes" id="UP000282269">
    <property type="component" value="Chromosome"/>
</dbReference>
<dbReference type="EMBL" id="CP011056">
    <property type="protein sequence ID" value="AKA76669.1"/>
    <property type="molecule type" value="Genomic_DNA"/>
</dbReference>
<evidence type="ECO:0000313" key="31">
    <source>
        <dbReference type="Proteomes" id="UP000033085"/>
    </source>
</evidence>
<dbReference type="GO" id="GO:0005829">
    <property type="term" value="C:cytosol"/>
    <property type="evidence" value="ECO:0007669"/>
    <property type="project" value="TreeGrafter"/>
</dbReference>
<dbReference type="NCBIfam" id="TIGR00878">
    <property type="entry name" value="purM"/>
    <property type="match status" value="1"/>
</dbReference>
<evidence type="ECO:0000313" key="24">
    <source>
        <dbReference type="EMBL" id="AZF76312.1"/>
    </source>
</evidence>
<dbReference type="GeneID" id="1454911"/>
<dbReference type="Proteomes" id="UP000076770">
    <property type="component" value="Chromosome i"/>
</dbReference>